<sequence>KRGVGGQKHKDEQIILATPVVDYRKFAVLEDKEPTAKLT</sequence>
<feature type="non-terminal residue" evidence="1">
    <location>
        <position position="1"/>
    </location>
</feature>
<gene>
    <name evidence="1" type="ORF">RPERSI_LOCUS27425</name>
</gene>
<keyword evidence="2" id="KW-1185">Reference proteome</keyword>
<proteinExistence type="predicted"/>
<organism evidence="1 2">
    <name type="scientific">Racocetra persica</name>
    <dbReference type="NCBI Taxonomy" id="160502"/>
    <lineage>
        <taxon>Eukaryota</taxon>
        <taxon>Fungi</taxon>
        <taxon>Fungi incertae sedis</taxon>
        <taxon>Mucoromycota</taxon>
        <taxon>Glomeromycotina</taxon>
        <taxon>Glomeromycetes</taxon>
        <taxon>Diversisporales</taxon>
        <taxon>Gigasporaceae</taxon>
        <taxon>Racocetra</taxon>
    </lineage>
</organism>
<name>A0ACA9S800_9GLOM</name>
<protein>
    <submittedName>
        <fullName evidence="1">12061_t:CDS:1</fullName>
    </submittedName>
</protein>
<comment type="caution">
    <text evidence="1">The sequence shown here is derived from an EMBL/GenBank/DDBJ whole genome shotgun (WGS) entry which is preliminary data.</text>
</comment>
<accession>A0ACA9S800</accession>
<evidence type="ECO:0000313" key="2">
    <source>
        <dbReference type="Proteomes" id="UP000789920"/>
    </source>
</evidence>
<dbReference type="EMBL" id="CAJVQC010096738">
    <property type="protein sequence ID" value="CAG8829154.1"/>
    <property type="molecule type" value="Genomic_DNA"/>
</dbReference>
<dbReference type="Proteomes" id="UP000789920">
    <property type="component" value="Unassembled WGS sequence"/>
</dbReference>
<reference evidence="1" key="1">
    <citation type="submission" date="2021-06" db="EMBL/GenBank/DDBJ databases">
        <authorList>
            <person name="Kallberg Y."/>
            <person name="Tangrot J."/>
            <person name="Rosling A."/>
        </authorList>
    </citation>
    <scope>NUCLEOTIDE SEQUENCE</scope>
    <source>
        <strain evidence="1">MA461A</strain>
    </source>
</reference>
<evidence type="ECO:0000313" key="1">
    <source>
        <dbReference type="EMBL" id="CAG8829154.1"/>
    </source>
</evidence>